<accession>A0A432MHJ6</accession>
<evidence type="ECO:0000256" key="3">
    <source>
        <dbReference type="ARBA" id="ARBA00022692"/>
    </source>
</evidence>
<reference evidence="9 10" key="2">
    <citation type="submission" date="2019-01" db="EMBL/GenBank/DDBJ databases">
        <title>Tautonia sociabilis, a novel thermotolerant planctomycete of Isosphaeraceae family, isolated from a 4000 m deep subterranean habitat.</title>
        <authorList>
            <person name="Kovaleva O.L."/>
            <person name="Elcheninov A.G."/>
            <person name="Van Heerden E."/>
            <person name="Toshchakov S.V."/>
            <person name="Novikov A."/>
            <person name="Bonch-Osmolovskaya E.A."/>
            <person name="Kublanov I.V."/>
        </authorList>
    </citation>
    <scope>NUCLEOTIDE SEQUENCE [LARGE SCALE GENOMIC DNA]</scope>
    <source>
        <strain evidence="9 10">GM2012</strain>
    </source>
</reference>
<sequence length="297" mass="32562">MLGGWAVLLILGARPTKAEDRLKRMLDRSQHDAERARAERERRRIQDRVAEAARKLAAPVQPKNEEELGKIRTALLNAGIRSPQAVQVYLGLKVIGLLIGLALATPSAISNGFDRNSLLTVVAAGGLGFYLPALVVAQKRRRRQQAIFLGLPDALDLMVVCVEAGLGFDAAMRRVTAELVDSCKEVCDELNIVNFQIQMGRPRREALRDLGIRTGVEDVRALAAVIIQAEKFGSPIGQALRVQSDAMRTRRRQLAEEKAAQTAVKIMLPLVLFIFPGVFVVLVGPAAIKIMETMMTN</sequence>
<keyword evidence="4 7" id="KW-1133">Transmembrane helix</keyword>
<dbReference type="EMBL" id="RYZH01000030">
    <property type="protein sequence ID" value="RUL86769.1"/>
    <property type="molecule type" value="Genomic_DNA"/>
</dbReference>
<gene>
    <name evidence="9" type="ORF">TsocGM_15550</name>
</gene>
<dbReference type="PANTHER" id="PTHR35007">
    <property type="entry name" value="INTEGRAL MEMBRANE PROTEIN-RELATED"/>
    <property type="match status" value="1"/>
</dbReference>
<evidence type="ECO:0000256" key="6">
    <source>
        <dbReference type="SAM" id="Coils"/>
    </source>
</evidence>
<feature type="domain" description="Type II secretion system protein GspF" evidence="8">
    <location>
        <begin position="155"/>
        <end position="283"/>
    </location>
</feature>
<name>A0A432MHJ6_9BACT</name>
<dbReference type="InterPro" id="IPR018076">
    <property type="entry name" value="T2SS_GspF_dom"/>
</dbReference>
<keyword evidence="3 7" id="KW-0812">Transmembrane</keyword>
<reference evidence="9 10" key="1">
    <citation type="submission" date="2018-12" db="EMBL/GenBank/DDBJ databases">
        <authorList>
            <person name="Toschakov S.V."/>
        </authorList>
    </citation>
    <scope>NUCLEOTIDE SEQUENCE [LARGE SCALE GENOMIC DNA]</scope>
    <source>
        <strain evidence="9 10">GM2012</strain>
    </source>
</reference>
<evidence type="ECO:0000256" key="4">
    <source>
        <dbReference type="ARBA" id="ARBA00022989"/>
    </source>
</evidence>
<keyword evidence="10" id="KW-1185">Reference proteome</keyword>
<evidence type="ECO:0000256" key="7">
    <source>
        <dbReference type="SAM" id="Phobius"/>
    </source>
</evidence>
<comment type="caution">
    <text evidence="9">The sequence shown here is derived from an EMBL/GenBank/DDBJ whole genome shotgun (WGS) entry which is preliminary data.</text>
</comment>
<dbReference type="Pfam" id="PF00482">
    <property type="entry name" value="T2SSF"/>
    <property type="match status" value="1"/>
</dbReference>
<evidence type="ECO:0000259" key="8">
    <source>
        <dbReference type="Pfam" id="PF00482"/>
    </source>
</evidence>
<protein>
    <submittedName>
        <fullName evidence="9">Type II secretion system F family protein</fullName>
    </submittedName>
</protein>
<evidence type="ECO:0000256" key="1">
    <source>
        <dbReference type="ARBA" id="ARBA00004651"/>
    </source>
</evidence>
<feature type="coiled-coil region" evidence="6">
    <location>
        <begin position="19"/>
        <end position="55"/>
    </location>
</feature>
<dbReference type="Proteomes" id="UP000280296">
    <property type="component" value="Unassembled WGS sequence"/>
</dbReference>
<evidence type="ECO:0000313" key="9">
    <source>
        <dbReference type="EMBL" id="RUL86769.1"/>
    </source>
</evidence>
<dbReference type="PANTHER" id="PTHR35007:SF2">
    <property type="entry name" value="PILUS ASSEMBLE PROTEIN"/>
    <property type="match status" value="1"/>
</dbReference>
<evidence type="ECO:0000313" key="10">
    <source>
        <dbReference type="Proteomes" id="UP000280296"/>
    </source>
</evidence>
<proteinExistence type="predicted"/>
<dbReference type="OrthoDB" id="9810662at2"/>
<dbReference type="AlphaFoldDB" id="A0A432MHJ6"/>
<evidence type="ECO:0000256" key="5">
    <source>
        <dbReference type="ARBA" id="ARBA00023136"/>
    </source>
</evidence>
<keyword evidence="2" id="KW-1003">Cell membrane</keyword>
<organism evidence="9 10">
    <name type="scientific">Tautonia sociabilis</name>
    <dbReference type="NCBI Taxonomy" id="2080755"/>
    <lineage>
        <taxon>Bacteria</taxon>
        <taxon>Pseudomonadati</taxon>
        <taxon>Planctomycetota</taxon>
        <taxon>Planctomycetia</taxon>
        <taxon>Isosphaerales</taxon>
        <taxon>Isosphaeraceae</taxon>
        <taxon>Tautonia</taxon>
    </lineage>
</organism>
<feature type="transmembrane region" description="Helical" evidence="7">
    <location>
        <begin position="266"/>
        <end position="288"/>
    </location>
</feature>
<dbReference type="GO" id="GO:0005886">
    <property type="term" value="C:plasma membrane"/>
    <property type="evidence" value="ECO:0007669"/>
    <property type="project" value="UniProtKB-SubCell"/>
</dbReference>
<keyword evidence="5 7" id="KW-0472">Membrane</keyword>
<keyword evidence="6" id="KW-0175">Coiled coil</keyword>
<feature type="transmembrane region" description="Helical" evidence="7">
    <location>
        <begin position="118"/>
        <end position="137"/>
    </location>
</feature>
<comment type="subcellular location">
    <subcellularLocation>
        <location evidence="1">Cell membrane</location>
        <topology evidence="1">Multi-pass membrane protein</topology>
    </subcellularLocation>
</comment>
<evidence type="ECO:0000256" key="2">
    <source>
        <dbReference type="ARBA" id="ARBA00022475"/>
    </source>
</evidence>